<evidence type="ECO:0000256" key="4">
    <source>
        <dbReference type="ARBA" id="ARBA00012707"/>
    </source>
</evidence>
<comment type="pathway">
    <text evidence="2">Metabolic intermediate biosynthesis; acetyl-CoA biosynthesis; acetyl-CoA from acetate: step 2/2.</text>
</comment>
<dbReference type="InterPro" id="IPR042113">
    <property type="entry name" value="P_AcTrfase_dom1"/>
</dbReference>
<evidence type="ECO:0000256" key="6">
    <source>
        <dbReference type="ARBA" id="ARBA00022679"/>
    </source>
</evidence>
<keyword evidence="11" id="KW-1185">Reference proteome</keyword>
<comment type="catalytic activity">
    <reaction evidence="1">
        <text>acetyl-CoA + phosphate = acetyl phosphate + CoA</text>
        <dbReference type="Rhea" id="RHEA:19521"/>
        <dbReference type="ChEBI" id="CHEBI:22191"/>
        <dbReference type="ChEBI" id="CHEBI:43474"/>
        <dbReference type="ChEBI" id="CHEBI:57287"/>
        <dbReference type="ChEBI" id="CHEBI:57288"/>
        <dbReference type="EC" id="2.3.1.8"/>
    </reaction>
</comment>
<dbReference type="InterPro" id="IPR042112">
    <property type="entry name" value="P_AcTrfase_dom2"/>
</dbReference>
<evidence type="ECO:0000256" key="1">
    <source>
        <dbReference type="ARBA" id="ARBA00000705"/>
    </source>
</evidence>
<keyword evidence="6" id="KW-0808">Transferase</keyword>
<dbReference type="Proteomes" id="UP001156690">
    <property type="component" value="Unassembled WGS sequence"/>
</dbReference>
<evidence type="ECO:0000256" key="3">
    <source>
        <dbReference type="ARBA" id="ARBA00005656"/>
    </source>
</evidence>
<evidence type="ECO:0000313" key="10">
    <source>
        <dbReference type="EMBL" id="GLQ76410.1"/>
    </source>
</evidence>
<accession>A0AAV5P0C4</accession>
<dbReference type="Pfam" id="PF01515">
    <property type="entry name" value="PTA_PTB"/>
    <property type="match status" value="1"/>
</dbReference>
<dbReference type="InterPro" id="IPR012147">
    <property type="entry name" value="P_Ac_Bu_trans"/>
</dbReference>
<dbReference type="EMBL" id="BSNX01000075">
    <property type="protein sequence ID" value="GLQ76410.1"/>
    <property type="molecule type" value="Genomic_DNA"/>
</dbReference>
<evidence type="ECO:0000256" key="8">
    <source>
        <dbReference type="ARBA" id="ARBA00031108"/>
    </source>
</evidence>
<dbReference type="Gene3D" id="3.40.50.10750">
    <property type="entry name" value="Isocitrate/Isopropylmalate dehydrogenase-like"/>
    <property type="match status" value="1"/>
</dbReference>
<dbReference type="AlphaFoldDB" id="A0AAV5P0C4"/>
<dbReference type="EC" id="2.3.1.8" evidence="4"/>
<evidence type="ECO:0000256" key="2">
    <source>
        <dbReference type="ARBA" id="ARBA00004989"/>
    </source>
</evidence>
<dbReference type="PANTHER" id="PTHR43356">
    <property type="entry name" value="PHOSPHATE ACETYLTRANSFERASE"/>
    <property type="match status" value="1"/>
</dbReference>
<dbReference type="RefSeq" id="WP_126606505.1">
    <property type="nucleotide sequence ID" value="NZ_AP025145.1"/>
</dbReference>
<evidence type="ECO:0000256" key="5">
    <source>
        <dbReference type="ARBA" id="ARBA00021528"/>
    </source>
</evidence>
<name>A0AAV5P0C4_9VIBR</name>
<comment type="caution">
    <text evidence="10">The sequence shown here is derived from an EMBL/GenBank/DDBJ whole genome shotgun (WGS) entry which is preliminary data.</text>
</comment>
<dbReference type="NCBIfam" id="TIGR00651">
    <property type="entry name" value="pta"/>
    <property type="match status" value="1"/>
</dbReference>
<dbReference type="NCBIfam" id="NF007233">
    <property type="entry name" value="PRK09653.1"/>
    <property type="match status" value="1"/>
</dbReference>
<dbReference type="InterPro" id="IPR004614">
    <property type="entry name" value="P_AcTrfase"/>
</dbReference>
<comment type="similarity">
    <text evidence="3">Belongs to the phosphate acetyltransferase and butyryltransferase family.</text>
</comment>
<dbReference type="PANTHER" id="PTHR43356:SF3">
    <property type="entry name" value="PHOSPHATE ACETYLTRANSFERASE"/>
    <property type="match status" value="1"/>
</dbReference>
<proteinExistence type="inferred from homology"/>
<evidence type="ECO:0000259" key="9">
    <source>
        <dbReference type="Pfam" id="PF01515"/>
    </source>
</evidence>
<dbReference type="InterPro" id="IPR050500">
    <property type="entry name" value="Phos_Acetyltrans/Butyryltrans"/>
</dbReference>
<dbReference type="Gene3D" id="3.40.50.10950">
    <property type="match status" value="1"/>
</dbReference>
<feature type="domain" description="Phosphate acetyl/butaryl transferase" evidence="9">
    <location>
        <begin position="4"/>
        <end position="326"/>
    </location>
</feature>
<sequence length="332" mass="35644">MKAIEKIIESARNNPKKIVLCEAQDKRILNASLKAHQLGVAEIILVGSNKDLEAQALAQGLSLSGLTLICIDDSSLTKPLSKALYELRKHKGISLQDAEALIRQPLVFASMLVREGYADGLVAGSVYTTADVVRNAIQLIGTNKAFPLVSSFFIMMLCEPFHQHKGPLIFTDCGLVVDPNEEQLANIAITAANSAQQLLNVEPRVAMLSFSTNGSAQHSSVDKVINASKRVKYQRPELAIDEDVQFDAAIVAEVANKKAPNSTVKGNANVLVFPNLEAGNIGYKLAERLSGAKAIGPLLQGLAKPANDLSRGCSEDDIFHVIATTVVQAQHT</sequence>
<keyword evidence="7" id="KW-0012">Acyltransferase</keyword>
<dbReference type="InterPro" id="IPR002505">
    <property type="entry name" value="PTA_PTB"/>
</dbReference>
<gene>
    <name evidence="10" type="ORF">GCM10007932_57730</name>
</gene>
<dbReference type="SUPFAM" id="SSF53659">
    <property type="entry name" value="Isocitrate/Isopropylmalate dehydrogenase-like"/>
    <property type="match status" value="1"/>
</dbReference>
<evidence type="ECO:0000256" key="7">
    <source>
        <dbReference type="ARBA" id="ARBA00023315"/>
    </source>
</evidence>
<evidence type="ECO:0000313" key="11">
    <source>
        <dbReference type="Proteomes" id="UP001156690"/>
    </source>
</evidence>
<dbReference type="PIRSF" id="PIRSF000428">
    <property type="entry name" value="P_Ac_trans"/>
    <property type="match status" value="1"/>
</dbReference>
<organism evidence="10 11">
    <name type="scientific">Vibrio penaeicida</name>
    <dbReference type="NCBI Taxonomy" id="104609"/>
    <lineage>
        <taxon>Bacteria</taxon>
        <taxon>Pseudomonadati</taxon>
        <taxon>Pseudomonadota</taxon>
        <taxon>Gammaproteobacteria</taxon>
        <taxon>Vibrionales</taxon>
        <taxon>Vibrionaceae</taxon>
        <taxon>Vibrio</taxon>
    </lineage>
</organism>
<reference evidence="11" key="1">
    <citation type="journal article" date="2019" name="Int. J. Syst. Evol. Microbiol.">
        <title>The Global Catalogue of Microorganisms (GCM) 10K type strain sequencing project: providing services to taxonomists for standard genome sequencing and annotation.</title>
        <authorList>
            <consortium name="The Broad Institute Genomics Platform"/>
            <consortium name="The Broad Institute Genome Sequencing Center for Infectious Disease"/>
            <person name="Wu L."/>
            <person name="Ma J."/>
        </authorList>
    </citation>
    <scope>NUCLEOTIDE SEQUENCE [LARGE SCALE GENOMIC DNA]</scope>
    <source>
        <strain evidence="11">NBRC 15640</strain>
    </source>
</reference>
<protein>
    <recommendedName>
        <fullName evidence="5">Phosphate acetyltransferase</fullName>
        <ecNumber evidence="4">2.3.1.8</ecNumber>
    </recommendedName>
    <alternativeName>
        <fullName evidence="8">Phosphotransacetylase</fullName>
    </alternativeName>
</protein>
<dbReference type="GO" id="GO:0008959">
    <property type="term" value="F:phosphate acetyltransferase activity"/>
    <property type="evidence" value="ECO:0007669"/>
    <property type="project" value="UniProtKB-EC"/>
</dbReference>